<evidence type="ECO:0000256" key="2">
    <source>
        <dbReference type="ARBA" id="ARBA00022448"/>
    </source>
</evidence>
<keyword evidence="7" id="KW-1133">Transmembrane helix</keyword>
<evidence type="ECO:0000256" key="7">
    <source>
        <dbReference type="ARBA" id="ARBA00022989"/>
    </source>
</evidence>
<feature type="region of interest" description="Disordered" evidence="9">
    <location>
        <begin position="159"/>
        <end position="206"/>
    </location>
</feature>
<reference evidence="11 12" key="1">
    <citation type="journal article" date="2016" name="Int. J. Syst. Evol. Microbiol.">
        <title>Lysobacter erysipheiresistens sp. nov., an antagonist of powdery mildew, isolated from tobacco-cultivated soil.</title>
        <authorList>
            <person name="Xie B."/>
            <person name="Li T."/>
            <person name="Lin X."/>
            <person name="Wang C.J."/>
            <person name="Chen Y.J."/>
            <person name="Liu W.J."/>
            <person name="Zhao Z.W."/>
        </authorList>
    </citation>
    <scope>NUCLEOTIDE SEQUENCE [LARGE SCALE GENOMIC DNA]</scope>
    <source>
        <strain evidence="11 12">RS-LYSO-3</strain>
    </source>
</reference>
<name>A0ABU7YUX7_9GAMM</name>
<evidence type="ECO:0000313" key="11">
    <source>
        <dbReference type="EMBL" id="MEG3182732.1"/>
    </source>
</evidence>
<evidence type="ECO:0000313" key="12">
    <source>
        <dbReference type="Proteomes" id="UP001355056"/>
    </source>
</evidence>
<keyword evidence="2" id="KW-0813">Transport</keyword>
<evidence type="ECO:0000256" key="3">
    <source>
        <dbReference type="ARBA" id="ARBA00022475"/>
    </source>
</evidence>
<dbReference type="Gene3D" id="2.30.30.830">
    <property type="match status" value="1"/>
</dbReference>
<keyword evidence="3" id="KW-1003">Cell membrane</keyword>
<keyword evidence="12" id="KW-1185">Reference proteome</keyword>
<dbReference type="Proteomes" id="UP001355056">
    <property type="component" value="Unassembled WGS sequence"/>
</dbReference>
<evidence type="ECO:0000256" key="1">
    <source>
        <dbReference type="ARBA" id="ARBA00004533"/>
    </source>
</evidence>
<evidence type="ECO:0000256" key="5">
    <source>
        <dbReference type="ARBA" id="ARBA00022692"/>
    </source>
</evidence>
<feature type="compositionally biased region" description="Pro residues" evidence="9">
    <location>
        <begin position="190"/>
        <end position="199"/>
    </location>
</feature>
<gene>
    <name evidence="11" type="ORF">SNE34_01710</name>
</gene>
<keyword evidence="6" id="KW-0653">Protein transport</keyword>
<evidence type="ECO:0000256" key="9">
    <source>
        <dbReference type="SAM" id="MobiDB-lite"/>
    </source>
</evidence>
<feature type="compositionally biased region" description="Low complexity" evidence="9">
    <location>
        <begin position="172"/>
        <end position="189"/>
    </location>
</feature>
<feature type="domain" description="Type II secretion system protein GspC N-terminal" evidence="10">
    <location>
        <begin position="28"/>
        <end position="147"/>
    </location>
</feature>
<dbReference type="SUPFAM" id="SSF50156">
    <property type="entry name" value="PDZ domain-like"/>
    <property type="match status" value="1"/>
</dbReference>
<comment type="caution">
    <text evidence="11">The sequence shown here is derived from an EMBL/GenBank/DDBJ whole genome shotgun (WGS) entry which is preliminary data.</text>
</comment>
<organism evidence="11 12">
    <name type="scientific">Novilysobacter erysipheiresistens</name>
    <dbReference type="NCBI Taxonomy" id="1749332"/>
    <lineage>
        <taxon>Bacteria</taxon>
        <taxon>Pseudomonadati</taxon>
        <taxon>Pseudomonadota</taxon>
        <taxon>Gammaproteobacteria</taxon>
        <taxon>Lysobacterales</taxon>
        <taxon>Lysobacteraceae</taxon>
        <taxon>Novilysobacter</taxon>
    </lineage>
</organism>
<sequence length="275" mass="28226">MHALSRLRSRIETVEWQAWLPGAVEIVVVTLLALQLARLAWLVLAPARPIVEAAAPATLAAPAPSLPTVDVFFRSAAVASAGSDEAFGYHLFGVRSESGSGGSAILGKDGDQASYAVGREVAPGVVLTSVGAEHAVLAANGARHRLDLPRIAAMDANAKPGTLPVGTPPRPASAEASSASTNASTAAPTTPRPTSPPIAPSTVAGGGYTITPGVRAAMLRPTGLRPGDVVLSVDGRPLDPARLAGLRDELKGKSQLTIQYRRDGKTHTTTVQAPR</sequence>
<keyword evidence="4" id="KW-0997">Cell inner membrane</keyword>
<dbReference type="Gene3D" id="2.30.42.10">
    <property type="match status" value="1"/>
</dbReference>
<protein>
    <submittedName>
        <fullName evidence="11">Type II secretion system protein N</fullName>
    </submittedName>
</protein>
<dbReference type="EMBL" id="JAXGFP010000001">
    <property type="protein sequence ID" value="MEG3182732.1"/>
    <property type="molecule type" value="Genomic_DNA"/>
</dbReference>
<proteinExistence type="predicted"/>
<evidence type="ECO:0000256" key="6">
    <source>
        <dbReference type="ARBA" id="ARBA00022927"/>
    </source>
</evidence>
<dbReference type="RefSeq" id="WP_332614121.1">
    <property type="nucleotide sequence ID" value="NZ_JAXGFP010000001.1"/>
</dbReference>
<dbReference type="InterPro" id="IPR036034">
    <property type="entry name" value="PDZ_sf"/>
</dbReference>
<dbReference type="InterPro" id="IPR024961">
    <property type="entry name" value="T2SS_GspC_N"/>
</dbReference>
<accession>A0ABU7YUX7</accession>
<keyword evidence="8" id="KW-0472">Membrane</keyword>
<comment type="subcellular location">
    <subcellularLocation>
        <location evidence="1">Cell inner membrane</location>
    </subcellularLocation>
</comment>
<evidence type="ECO:0000259" key="10">
    <source>
        <dbReference type="Pfam" id="PF11356"/>
    </source>
</evidence>
<dbReference type="Pfam" id="PF11356">
    <property type="entry name" value="T2SSC"/>
    <property type="match status" value="1"/>
</dbReference>
<evidence type="ECO:0000256" key="4">
    <source>
        <dbReference type="ARBA" id="ARBA00022519"/>
    </source>
</evidence>
<evidence type="ECO:0000256" key="8">
    <source>
        <dbReference type="ARBA" id="ARBA00023136"/>
    </source>
</evidence>
<keyword evidence="5" id="KW-0812">Transmembrane</keyword>